<gene>
    <name evidence="2" type="ORF">GCM10009105_14850</name>
</gene>
<feature type="transmembrane region" description="Helical" evidence="1">
    <location>
        <begin position="47"/>
        <end position="65"/>
    </location>
</feature>
<keyword evidence="1" id="KW-0472">Membrane</keyword>
<protein>
    <recommendedName>
        <fullName evidence="4">Anti-sigma factor</fullName>
    </recommendedName>
</protein>
<dbReference type="EMBL" id="BAAAEU010000006">
    <property type="protein sequence ID" value="GAA0712342.1"/>
    <property type="molecule type" value="Genomic_DNA"/>
</dbReference>
<comment type="caution">
    <text evidence="2">The sequence shown here is derived from an EMBL/GenBank/DDBJ whole genome shotgun (WGS) entry which is preliminary data.</text>
</comment>
<dbReference type="Proteomes" id="UP001501523">
    <property type="component" value="Unassembled WGS sequence"/>
</dbReference>
<sequence>MRDNPIQTARGNVDLQRLPVFAPDPALWPRVAALQQRHLRAQRWRHGGFALAAAAAVCAAVIGLPRPQPSLQQELAAGQRESQVLESEWQRLASPARPDVAGMMRVRLIDAALQSAYDRGAGANELAPLWRQRNQALRGLIATLHDTNTTDALAVTRI</sequence>
<dbReference type="RefSeq" id="WP_343788859.1">
    <property type="nucleotide sequence ID" value="NZ_BAAAEU010000006.1"/>
</dbReference>
<keyword evidence="1" id="KW-1133">Transmembrane helix</keyword>
<keyword evidence="3" id="KW-1185">Reference proteome</keyword>
<keyword evidence="1" id="KW-0812">Transmembrane</keyword>
<name>A0ABN1IG51_9GAMM</name>
<accession>A0ABN1IG51</accession>
<proteinExistence type="predicted"/>
<evidence type="ECO:0000256" key="1">
    <source>
        <dbReference type="SAM" id="Phobius"/>
    </source>
</evidence>
<evidence type="ECO:0008006" key="4">
    <source>
        <dbReference type="Google" id="ProtNLM"/>
    </source>
</evidence>
<evidence type="ECO:0000313" key="3">
    <source>
        <dbReference type="Proteomes" id="UP001501523"/>
    </source>
</evidence>
<organism evidence="2 3">
    <name type="scientific">Dokdonella soli</name>
    <dbReference type="NCBI Taxonomy" id="529810"/>
    <lineage>
        <taxon>Bacteria</taxon>
        <taxon>Pseudomonadati</taxon>
        <taxon>Pseudomonadota</taxon>
        <taxon>Gammaproteobacteria</taxon>
        <taxon>Lysobacterales</taxon>
        <taxon>Rhodanobacteraceae</taxon>
        <taxon>Dokdonella</taxon>
    </lineage>
</organism>
<evidence type="ECO:0000313" key="2">
    <source>
        <dbReference type="EMBL" id="GAA0712342.1"/>
    </source>
</evidence>
<reference evidence="2 3" key="1">
    <citation type="journal article" date="2019" name="Int. J. Syst. Evol. Microbiol.">
        <title>The Global Catalogue of Microorganisms (GCM) 10K type strain sequencing project: providing services to taxonomists for standard genome sequencing and annotation.</title>
        <authorList>
            <consortium name="The Broad Institute Genomics Platform"/>
            <consortium name="The Broad Institute Genome Sequencing Center for Infectious Disease"/>
            <person name="Wu L."/>
            <person name="Ma J."/>
        </authorList>
    </citation>
    <scope>NUCLEOTIDE SEQUENCE [LARGE SCALE GENOMIC DNA]</scope>
    <source>
        <strain evidence="2 3">JCM 15421</strain>
    </source>
</reference>